<evidence type="ECO:0000256" key="1">
    <source>
        <dbReference type="ARBA" id="ARBA00004571"/>
    </source>
</evidence>
<evidence type="ECO:0000256" key="7">
    <source>
        <dbReference type="ARBA" id="ARBA00023237"/>
    </source>
</evidence>
<organism evidence="13 14">
    <name type="scientific">Candidatus Cryptobacteroides excrementipullorum</name>
    <dbReference type="NCBI Taxonomy" id="2840761"/>
    <lineage>
        <taxon>Bacteria</taxon>
        <taxon>Pseudomonadati</taxon>
        <taxon>Bacteroidota</taxon>
        <taxon>Bacteroidia</taxon>
        <taxon>Bacteroidales</taxon>
        <taxon>Candidatus Cryptobacteroides</taxon>
    </lineage>
</organism>
<feature type="domain" description="TonB-dependent receptor-like beta-barrel" evidence="11">
    <location>
        <begin position="368"/>
        <end position="851"/>
    </location>
</feature>
<feature type="domain" description="TonB-dependent receptor plug" evidence="12">
    <location>
        <begin position="110"/>
        <end position="214"/>
    </location>
</feature>
<name>A0A9D9ITL6_9BACT</name>
<dbReference type="InterPro" id="IPR023997">
    <property type="entry name" value="TonB-dep_OMP_SusC/RagA_CS"/>
</dbReference>
<dbReference type="NCBIfam" id="TIGR04057">
    <property type="entry name" value="SusC_RagA_signa"/>
    <property type="match status" value="1"/>
</dbReference>
<evidence type="ECO:0000313" key="14">
    <source>
        <dbReference type="Proteomes" id="UP000823771"/>
    </source>
</evidence>
<protein>
    <submittedName>
        <fullName evidence="13">SusC/RagA family TonB-linked outer membrane protein</fullName>
    </submittedName>
</protein>
<dbReference type="NCBIfam" id="TIGR04056">
    <property type="entry name" value="OMP_RagA_SusC"/>
    <property type="match status" value="1"/>
</dbReference>
<feature type="signal peptide" evidence="10">
    <location>
        <begin position="1"/>
        <end position="17"/>
    </location>
</feature>
<dbReference type="Pfam" id="PF00593">
    <property type="entry name" value="TonB_dep_Rec_b-barrel"/>
    <property type="match status" value="1"/>
</dbReference>
<evidence type="ECO:0000256" key="3">
    <source>
        <dbReference type="ARBA" id="ARBA00022452"/>
    </source>
</evidence>
<comment type="caution">
    <text evidence="13">The sequence shown here is derived from an EMBL/GenBank/DDBJ whole genome shotgun (WGS) entry which is preliminary data.</text>
</comment>
<evidence type="ECO:0000256" key="9">
    <source>
        <dbReference type="RuleBase" id="RU003357"/>
    </source>
</evidence>
<dbReference type="InterPro" id="IPR023996">
    <property type="entry name" value="TonB-dep_OMP_SusC/RagA"/>
</dbReference>
<reference evidence="13" key="1">
    <citation type="submission" date="2020-10" db="EMBL/GenBank/DDBJ databases">
        <authorList>
            <person name="Gilroy R."/>
        </authorList>
    </citation>
    <scope>NUCLEOTIDE SEQUENCE</scope>
    <source>
        <strain evidence="13">2478</strain>
    </source>
</reference>
<reference evidence="13" key="2">
    <citation type="journal article" date="2021" name="PeerJ">
        <title>Extensive microbial diversity within the chicken gut microbiome revealed by metagenomics and culture.</title>
        <authorList>
            <person name="Gilroy R."/>
            <person name="Ravi A."/>
            <person name="Getino M."/>
            <person name="Pursley I."/>
            <person name="Horton D.L."/>
            <person name="Alikhan N.F."/>
            <person name="Baker D."/>
            <person name="Gharbi K."/>
            <person name="Hall N."/>
            <person name="Watson M."/>
            <person name="Adriaenssens E.M."/>
            <person name="Foster-Nyarko E."/>
            <person name="Jarju S."/>
            <person name="Secka A."/>
            <person name="Antonio M."/>
            <person name="Oren A."/>
            <person name="Chaudhuri R.R."/>
            <person name="La Ragione R."/>
            <person name="Hildebrand F."/>
            <person name="Pallen M.J."/>
        </authorList>
    </citation>
    <scope>NUCLEOTIDE SEQUENCE</scope>
    <source>
        <strain evidence="13">2478</strain>
    </source>
</reference>
<evidence type="ECO:0000313" key="13">
    <source>
        <dbReference type="EMBL" id="MBO8478673.1"/>
    </source>
</evidence>
<keyword evidence="5 9" id="KW-0798">TonB box</keyword>
<dbReference type="InterPro" id="IPR037066">
    <property type="entry name" value="Plug_dom_sf"/>
</dbReference>
<proteinExistence type="inferred from homology"/>
<evidence type="ECO:0000256" key="4">
    <source>
        <dbReference type="ARBA" id="ARBA00022692"/>
    </source>
</evidence>
<sequence>MLTTIALICAMPFYSFAQDAYEVKGLVLDEVGPMIGATVLEKGTTNGTATASDGSYILSVSSADATIEISSIGYKTVSFKASEIPATVYLETDTQMLEETVVVGYGSLSKKEVSSSIVSIGEDDFNKAPAGDPMQLLVGKVAGLNIDVAADGGSSSFQIRGATSITGSNDPLIVIDGVAGASLDDISTQDIESISVLKDGASAAIYGTRGANGVILVTTRRGAGEPGKLRVTYDSYISFQALHKMPDVYDVDEWLTLNEEAGRGKADYGGREDKAYWKALRNDKPTYDLNQHITFAGSTKNSNYNLSLNYRRRNKLYKNNHDETYRLRFLMNQKFLGGYLELTSQANVRANMEKGNSGNLTGTIFMNPTTPVYDPSTPTGYYWPTNSTGSTNSVENNQVPTNRENRVSISAQEDIKAYILKSDTHLLTTNAMVAVNYFMNNDYSYTPSTMQTCQMWNDYAGTASLSHNNRLSLNFDWLVNYNFSKNKHSLKAVAGYSYSQYSSESMGMTNSDFQFDQFLWYNIGSGSYLKDGLASMSSSKAFNKIAGVFGRVTYSWNDIVTATASLRYEGSSKFGKDKKYGYFPAVSAAWTISNMKFMESSRSWLDELRLRASYGVTGRNANSDYASLATYESKGSNYYMDGAWVEGYGISRNPNPNLGWETAVVYDYGVDFAMFDNRLTGSIEYYDRRSENLLYTYTAPQPPYVYDNITLNLGTTQNRGVELALNWSDRINENWSYSVGGTYSYSDAFLKSIGNDVYAASYIDLGAVGGLGNSEYYFRLREGTRIGSVRGFKYAGYNEDGQLLHYTADGGTGTKTSLVDDDKVIIGNTLPKHSFSLQISLNYKQWNLTINGRGLAGMDIWNNQLKSHGYPGAVSENLLKSAYEKYPYLMADNDYLNSFFLEKGDWFKIEKVSIGRNFQFRENKVGFDSLNIYLAATNLLTLTGFSGIDPSTVSSVGLTPGIAGSSVLYTSTITLGVVAKF</sequence>
<evidence type="ECO:0000256" key="10">
    <source>
        <dbReference type="SAM" id="SignalP"/>
    </source>
</evidence>
<dbReference type="InterPro" id="IPR000531">
    <property type="entry name" value="Beta-barrel_TonB"/>
</dbReference>
<dbReference type="SUPFAM" id="SSF56935">
    <property type="entry name" value="Porins"/>
    <property type="match status" value="1"/>
</dbReference>
<evidence type="ECO:0000259" key="11">
    <source>
        <dbReference type="Pfam" id="PF00593"/>
    </source>
</evidence>
<dbReference type="InterPro" id="IPR012910">
    <property type="entry name" value="Plug_dom"/>
</dbReference>
<dbReference type="SUPFAM" id="SSF49464">
    <property type="entry name" value="Carboxypeptidase regulatory domain-like"/>
    <property type="match status" value="1"/>
</dbReference>
<accession>A0A9D9ITL6</accession>
<dbReference type="InterPro" id="IPR036942">
    <property type="entry name" value="Beta-barrel_TonB_sf"/>
</dbReference>
<dbReference type="Gene3D" id="2.60.40.1120">
    <property type="entry name" value="Carboxypeptidase-like, regulatory domain"/>
    <property type="match status" value="1"/>
</dbReference>
<keyword evidence="3 8" id="KW-1134">Transmembrane beta strand</keyword>
<dbReference type="Pfam" id="PF07715">
    <property type="entry name" value="Plug"/>
    <property type="match status" value="1"/>
</dbReference>
<feature type="chain" id="PRO_5038868206" evidence="10">
    <location>
        <begin position="18"/>
        <end position="981"/>
    </location>
</feature>
<evidence type="ECO:0000256" key="5">
    <source>
        <dbReference type="ARBA" id="ARBA00023077"/>
    </source>
</evidence>
<evidence type="ECO:0000256" key="2">
    <source>
        <dbReference type="ARBA" id="ARBA00022448"/>
    </source>
</evidence>
<dbReference type="Proteomes" id="UP000823771">
    <property type="component" value="Unassembled WGS sequence"/>
</dbReference>
<evidence type="ECO:0000256" key="6">
    <source>
        <dbReference type="ARBA" id="ARBA00023136"/>
    </source>
</evidence>
<comment type="subcellular location">
    <subcellularLocation>
        <location evidence="1 8">Cell outer membrane</location>
        <topology evidence="1 8">Multi-pass membrane protein</topology>
    </subcellularLocation>
</comment>
<dbReference type="Gene3D" id="2.40.170.20">
    <property type="entry name" value="TonB-dependent receptor, beta-barrel domain"/>
    <property type="match status" value="1"/>
</dbReference>
<comment type="similarity">
    <text evidence="8 9">Belongs to the TonB-dependent receptor family.</text>
</comment>
<dbReference type="Pfam" id="PF13715">
    <property type="entry name" value="CarbopepD_reg_2"/>
    <property type="match status" value="1"/>
</dbReference>
<dbReference type="InterPro" id="IPR039426">
    <property type="entry name" value="TonB-dep_rcpt-like"/>
</dbReference>
<evidence type="ECO:0000256" key="8">
    <source>
        <dbReference type="PROSITE-ProRule" id="PRU01360"/>
    </source>
</evidence>
<keyword evidence="2 8" id="KW-0813">Transport</keyword>
<keyword evidence="6 8" id="KW-0472">Membrane</keyword>
<dbReference type="GO" id="GO:0009279">
    <property type="term" value="C:cell outer membrane"/>
    <property type="evidence" value="ECO:0007669"/>
    <property type="project" value="UniProtKB-SubCell"/>
</dbReference>
<evidence type="ECO:0000259" key="12">
    <source>
        <dbReference type="Pfam" id="PF07715"/>
    </source>
</evidence>
<dbReference type="EMBL" id="JADILZ010000065">
    <property type="protein sequence ID" value="MBO8478673.1"/>
    <property type="molecule type" value="Genomic_DNA"/>
</dbReference>
<dbReference type="PROSITE" id="PS52016">
    <property type="entry name" value="TONB_DEPENDENT_REC_3"/>
    <property type="match status" value="1"/>
</dbReference>
<keyword evidence="10" id="KW-0732">Signal</keyword>
<dbReference type="AlphaFoldDB" id="A0A9D9ITL6"/>
<keyword evidence="7 8" id="KW-0998">Cell outer membrane</keyword>
<keyword evidence="4 8" id="KW-0812">Transmembrane</keyword>
<dbReference type="InterPro" id="IPR008969">
    <property type="entry name" value="CarboxyPept-like_regulatory"/>
</dbReference>
<dbReference type="Gene3D" id="2.170.130.10">
    <property type="entry name" value="TonB-dependent receptor, plug domain"/>
    <property type="match status" value="1"/>
</dbReference>
<gene>
    <name evidence="13" type="ORF">IAB80_07280</name>
</gene>